<keyword evidence="7" id="KW-1185">Reference proteome</keyword>
<organism evidence="6 7">
    <name type="scientific">Colocasia esculenta</name>
    <name type="common">Wild taro</name>
    <name type="synonym">Arum esculentum</name>
    <dbReference type="NCBI Taxonomy" id="4460"/>
    <lineage>
        <taxon>Eukaryota</taxon>
        <taxon>Viridiplantae</taxon>
        <taxon>Streptophyta</taxon>
        <taxon>Embryophyta</taxon>
        <taxon>Tracheophyta</taxon>
        <taxon>Spermatophyta</taxon>
        <taxon>Magnoliopsida</taxon>
        <taxon>Liliopsida</taxon>
        <taxon>Araceae</taxon>
        <taxon>Aroideae</taxon>
        <taxon>Colocasieae</taxon>
        <taxon>Colocasia</taxon>
    </lineage>
</organism>
<keyword evidence="1" id="KW-0732">Signal</keyword>
<dbReference type="SUPFAM" id="SSF46565">
    <property type="entry name" value="Chaperone J-domain"/>
    <property type="match status" value="1"/>
</dbReference>
<dbReference type="InterPro" id="IPR036869">
    <property type="entry name" value="J_dom_sf"/>
</dbReference>
<evidence type="ECO:0008006" key="8">
    <source>
        <dbReference type="Google" id="ProtNLM"/>
    </source>
</evidence>
<proteinExistence type="predicted"/>
<gene>
    <name evidence="6" type="ORF">Taro_013927</name>
</gene>
<dbReference type="Pfam" id="PF00069">
    <property type="entry name" value="Pkinase"/>
    <property type="match status" value="1"/>
</dbReference>
<evidence type="ECO:0000256" key="3">
    <source>
        <dbReference type="SAM" id="MobiDB-lite"/>
    </source>
</evidence>
<protein>
    <recommendedName>
        <fullName evidence="8">Protein kinase domain-containing protein</fullName>
    </recommendedName>
</protein>
<evidence type="ECO:0000259" key="4">
    <source>
        <dbReference type="PROSITE" id="PS50011"/>
    </source>
</evidence>
<dbReference type="InterPro" id="IPR008271">
    <property type="entry name" value="Ser/Thr_kinase_AS"/>
</dbReference>
<reference evidence="6" key="1">
    <citation type="submission" date="2017-07" db="EMBL/GenBank/DDBJ databases">
        <title>Taro Niue Genome Assembly and Annotation.</title>
        <authorList>
            <person name="Atibalentja N."/>
            <person name="Keating K."/>
            <person name="Fields C.J."/>
        </authorList>
    </citation>
    <scope>NUCLEOTIDE SEQUENCE</scope>
    <source>
        <strain evidence="6">Niue_2</strain>
        <tissue evidence="6">Leaf</tissue>
    </source>
</reference>
<dbReference type="GO" id="GO:0004672">
    <property type="term" value="F:protein kinase activity"/>
    <property type="evidence" value="ECO:0007669"/>
    <property type="project" value="InterPro"/>
</dbReference>
<evidence type="ECO:0000256" key="2">
    <source>
        <dbReference type="ARBA" id="ARBA00022734"/>
    </source>
</evidence>
<dbReference type="CDD" id="cd06257">
    <property type="entry name" value="DnaJ"/>
    <property type="match status" value="1"/>
</dbReference>
<dbReference type="Proteomes" id="UP000652761">
    <property type="component" value="Unassembled WGS sequence"/>
</dbReference>
<dbReference type="Gene3D" id="1.10.510.10">
    <property type="entry name" value="Transferase(Phosphotransferase) domain 1"/>
    <property type="match status" value="1"/>
</dbReference>
<name>A0A843UD32_COLES</name>
<dbReference type="GO" id="GO:0005524">
    <property type="term" value="F:ATP binding"/>
    <property type="evidence" value="ECO:0007669"/>
    <property type="project" value="InterPro"/>
</dbReference>
<dbReference type="PROSITE" id="PS50076">
    <property type="entry name" value="DNAJ_2"/>
    <property type="match status" value="1"/>
</dbReference>
<feature type="domain" description="Protein kinase" evidence="4">
    <location>
        <begin position="95"/>
        <end position="298"/>
    </location>
</feature>
<dbReference type="InterPro" id="IPR051343">
    <property type="entry name" value="G-type_lectin_kinases/EP1-like"/>
</dbReference>
<dbReference type="GO" id="GO:0005783">
    <property type="term" value="C:endoplasmic reticulum"/>
    <property type="evidence" value="ECO:0007669"/>
    <property type="project" value="UniProtKB-ARBA"/>
</dbReference>
<dbReference type="InterPro" id="IPR000719">
    <property type="entry name" value="Prot_kinase_dom"/>
</dbReference>
<dbReference type="SMART" id="SM00271">
    <property type="entry name" value="DnaJ"/>
    <property type="match status" value="1"/>
</dbReference>
<dbReference type="AlphaFoldDB" id="A0A843UD32"/>
<comment type="caution">
    <text evidence="6">The sequence shown here is derived from an EMBL/GenBank/DDBJ whole genome shotgun (WGS) entry which is preliminary data.</text>
</comment>
<sequence>ASPTGEVDEGGFQRHQRLVLEHVWRSRGGGDGDLSGGARCALWPPIRYSRLWTILAPGFRTAAILSSRPRQPIRTLAFAAVVALPAVSRSVYDVLQVKETASATEFKSAYQSLAKRFHPDASATAASSVSREEFIEIHRAYSTLSNPLPLAPAPSASSGPSSASNGGVVAFATRIRKHVARMLAFLGGACVQAEPVAAVGSPVLEWGERLEIALGTARGLAYLHGGCNHKIIHCDMKPENILLGDHNQVKISDFGLSKLLAPEQSALFTTMRGTGGTSPPSGSPTPPSPTAPTSKATT</sequence>
<feature type="region of interest" description="Disordered" evidence="3">
    <location>
        <begin position="268"/>
        <end position="298"/>
    </location>
</feature>
<feature type="non-terminal residue" evidence="6">
    <location>
        <position position="1"/>
    </location>
</feature>
<evidence type="ECO:0000259" key="5">
    <source>
        <dbReference type="PROSITE" id="PS50076"/>
    </source>
</evidence>
<dbReference type="OrthoDB" id="4062651at2759"/>
<evidence type="ECO:0000256" key="1">
    <source>
        <dbReference type="ARBA" id="ARBA00022729"/>
    </source>
</evidence>
<dbReference type="GO" id="GO:0030246">
    <property type="term" value="F:carbohydrate binding"/>
    <property type="evidence" value="ECO:0007669"/>
    <property type="project" value="UniProtKB-KW"/>
</dbReference>
<dbReference type="InterPro" id="IPR001623">
    <property type="entry name" value="DnaJ_domain"/>
</dbReference>
<keyword evidence="2" id="KW-0430">Lectin</keyword>
<dbReference type="EMBL" id="NMUH01000568">
    <property type="protein sequence ID" value="MQL81468.1"/>
    <property type="molecule type" value="Genomic_DNA"/>
</dbReference>
<evidence type="ECO:0000313" key="6">
    <source>
        <dbReference type="EMBL" id="MQL81468.1"/>
    </source>
</evidence>
<feature type="non-terminal residue" evidence="6">
    <location>
        <position position="298"/>
    </location>
</feature>
<dbReference type="PANTHER" id="PTHR47976">
    <property type="entry name" value="G-TYPE LECTIN S-RECEPTOR-LIKE SERINE/THREONINE-PROTEIN KINASE SD2-5"/>
    <property type="match status" value="1"/>
</dbReference>
<accession>A0A843UD32</accession>
<dbReference type="SUPFAM" id="SSF56112">
    <property type="entry name" value="Protein kinase-like (PK-like)"/>
    <property type="match status" value="1"/>
</dbReference>
<dbReference type="PRINTS" id="PR00625">
    <property type="entry name" value="JDOMAIN"/>
</dbReference>
<feature type="domain" description="J" evidence="5">
    <location>
        <begin position="90"/>
        <end position="149"/>
    </location>
</feature>
<dbReference type="InterPro" id="IPR011009">
    <property type="entry name" value="Kinase-like_dom_sf"/>
</dbReference>
<evidence type="ECO:0000313" key="7">
    <source>
        <dbReference type="Proteomes" id="UP000652761"/>
    </source>
</evidence>
<feature type="compositionally biased region" description="Pro residues" evidence="3">
    <location>
        <begin position="281"/>
        <end position="290"/>
    </location>
</feature>
<dbReference type="Gene3D" id="1.10.287.110">
    <property type="entry name" value="DnaJ domain"/>
    <property type="match status" value="1"/>
</dbReference>
<dbReference type="PROSITE" id="PS50011">
    <property type="entry name" value="PROTEIN_KINASE_DOM"/>
    <property type="match status" value="1"/>
</dbReference>
<dbReference type="Pfam" id="PF00226">
    <property type="entry name" value="DnaJ"/>
    <property type="match status" value="1"/>
</dbReference>
<dbReference type="PROSITE" id="PS00108">
    <property type="entry name" value="PROTEIN_KINASE_ST"/>
    <property type="match status" value="1"/>
</dbReference>
<dbReference type="PANTHER" id="PTHR47976:SF60">
    <property type="entry name" value="RECEPTOR-LIKE SERINE_THREONINE-PROTEIN KINASE"/>
    <property type="match status" value="1"/>
</dbReference>